<dbReference type="EMBL" id="PVTX01000001">
    <property type="protein sequence ID" value="PRZ10213.1"/>
    <property type="molecule type" value="Genomic_DNA"/>
</dbReference>
<feature type="transmembrane region" description="Helical" evidence="2">
    <location>
        <begin position="182"/>
        <end position="199"/>
    </location>
</feature>
<name>A0ABX5EIR9_9MICO</name>
<keyword evidence="2" id="KW-1133">Transmembrane helix</keyword>
<feature type="transmembrane region" description="Helical" evidence="2">
    <location>
        <begin position="20"/>
        <end position="41"/>
    </location>
</feature>
<protein>
    <submittedName>
        <fullName evidence="3">Uncharacterized protein</fullName>
    </submittedName>
</protein>
<dbReference type="Proteomes" id="UP000239895">
    <property type="component" value="Unassembled WGS sequence"/>
</dbReference>
<accession>A0ABX5EIR9</accession>
<evidence type="ECO:0000313" key="4">
    <source>
        <dbReference type="Proteomes" id="UP000239895"/>
    </source>
</evidence>
<feature type="region of interest" description="Disordered" evidence="1">
    <location>
        <begin position="94"/>
        <end position="139"/>
    </location>
</feature>
<keyword evidence="4" id="KW-1185">Reference proteome</keyword>
<keyword evidence="2" id="KW-0812">Transmembrane</keyword>
<evidence type="ECO:0000256" key="2">
    <source>
        <dbReference type="SAM" id="Phobius"/>
    </source>
</evidence>
<dbReference type="RefSeq" id="WP_106264614.1">
    <property type="nucleotide sequence ID" value="NZ_PVTX01000001.1"/>
</dbReference>
<proteinExistence type="predicted"/>
<gene>
    <name evidence="3" type="ORF">BCL65_101353</name>
</gene>
<organism evidence="3 4">
    <name type="scientific">Isoptericola halotolerans</name>
    <dbReference type="NCBI Taxonomy" id="300560"/>
    <lineage>
        <taxon>Bacteria</taxon>
        <taxon>Bacillati</taxon>
        <taxon>Actinomycetota</taxon>
        <taxon>Actinomycetes</taxon>
        <taxon>Micrococcales</taxon>
        <taxon>Promicromonosporaceae</taxon>
        <taxon>Isoptericola</taxon>
    </lineage>
</organism>
<feature type="compositionally biased region" description="Acidic residues" evidence="1">
    <location>
        <begin position="113"/>
        <end position="131"/>
    </location>
</feature>
<comment type="caution">
    <text evidence="3">The sequence shown here is derived from an EMBL/GenBank/DDBJ whole genome shotgun (WGS) entry which is preliminary data.</text>
</comment>
<sequence length="209" mass="21378">MTTLHLSTEPRPGTGPDGAAPHGVDLGSVALSAGATLAWYAVPDVVRPRWARVLVKTTVLVAGVGLALAVTREGAEARAAVREVRDLRDRLRAVADAPGGDDPGADDGHDQDLDLDLDLDDDPSGVPDDDPAERTTGPGRAVVAGVAVTAGLALAGSLAVLGERWAYRVGERLRARGVRAPHTRVGLVLGAAAAGLAAVEGPFSAERSR</sequence>
<evidence type="ECO:0000256" key="1">
    <source>
        <dbReference type="SAM" id="MobiDB-lite"/>
    </source>
</evidence>
<keyword evidence="2" id="KW-0472">Membrane</keyword>
<reference evidence="3 4" key="1">
    <citation type="submission" date="2018-03" db="EMBL/GenBank/DDBJ databases">
        <title>Comparative analysis of microorganisms from saline springs in Andes Mountain Range, Colombia.</title>
        <authorList>
            <person name="Rubin E."/>
        </authorList>
    </citation>
    <scope>NUCLEOTIDE SEQUENCE [LARGE SCALE GENOMIC DNA]</scope>
    <source>
        <strain evidence="3 4">CG 23</strain>
    </source>
</reference>
<evidence type="ECO:0000313" key="3">
    <source>
        <dbReference type="EMBL" id="PRZ10213.1"/>
    </source>
</evidence>
<feature type="region of interest" description="Disordered" evidence="1">
    <location>
        <begin position="1"/>
        <end position="21"/>
    </location>
</feature>
<feature type="transmembrane region" description="Helical" evidence="2">
    <location>
        <begin position="141"/>
        <end position="161"/>
    </location>
</feature>
<feature type="transmembrane region" description="Helical" evidence="2">
    <location>
        <begin position="53"/>
        <end position="71"/>
    </location>
</feature>